<protein>
    <submittedName>
        <fullName evidence="1">Uncharacterized protein</fullName>
    </submittedName>
</protein>
<accession>A0ABV7SWD5</accession>
<evidence type="ECO:0000313" key="1">
    <source>
        <dbReference type="EMBL" id="MFC3581206.1"/>
    </source>
</evidence>
<proteinExistence type="predicted"/>
<reference evidence="2" key="1">
    <citation type="journal article" date="2019" name="Int. J. Syst. Evol. Microbiol.">
        <title>The Global Catalogue of Microorganisms (GCM) 10K type strain sequencing project: providing services to taxonomists for standard genome sequencing and annotation.</title>
        <authorList>
            <consortium name="The Broad Institute Genomics Platform"/>
            <consortium name="The Broad Institute Genome Sequencing Center for Infectious Disease"/>
            <person name="Wu L."/>
            <person name="Ma J."/>
        </authorList>
    </citation>
    <scope>NUCLEOTIDE SEQUENCE [LARGE SCALE GENOMIC DNA]</scope>
    <source>
        <strain evidence="2">KCTC 42739</strain>
    </source>
</reference>
<name>A0ABV7SWD5_9SPHN</name>
<evidence type="ECO:0000313" key="2">
    <source>
        <dbReference type="Proteomes" id="UP001595713"/>
    </source>
</evidence>
<dbReference type="EMBL" id="JBHRXP010000007">
    <property type="protein sequence ID" value="MFC3581206.1"/>
    <property type="molecule type" value="Genomic_DNA"/>
</dbReference>
<dbReference type="Proteomes" id="UP001595713">
    <property type="component" value="Unassembled WGS sequence"/>
</dbReference>
<keyword evidence="2" id="KW-1185">Reference proteome</keyword>
<organism evidence="1 2">
    <name type="scientific">Sphingomonas hylomeconis</name>
    <dbReference type="NCBI Taxonomy" id="1395958"/>
    <lineage>
        <taxon>Bacteria</taxon>
        <taxon>Pseudomonadati</taxon>
        <taxon>Pseudomonadota</taxon>
        <taxon>Alphaproteobacteria</taxon>
        <taxon>Sphingomonadales</taxon>
        <taxon>Sphingomonadaceae</taxon>
        <taxon>Sphingomonas</taxon>
    </lineage>
</organism>
<gene>
    <name evidence="1" type="ORF">ACFONA_13625</name>
</gene>
<sequence length="164" mass="17400">MPTMTPQNDITTGILTFLDRIGIAVVLEAIPGDTFLPAMAIRDGALVVDLARLTHPGDLLHEAGHIAVTDPAARPTLGDVPPDGGEEMAAIAWSYAAARAIGIDPRIVFHDHGYKGGGAHLAALFDAGDYLALPLLQWFGMAYDAPTAKAHGAAPFPQMQRWLR</sequence>
<comment type="caution">
    <text evidence="1">The sequence shown here is derived from an EMBL/GenBank/DDBJ whole genome shotgun (WGS) entry which is preliminary data.</text>
</comment>